<dbReference type="AlphaFoldDB" id="A0A4R2KK78"/>
<evidence type="ECO:0000256" key="16">
    <source>
        <dbReference type="HAMAP-Rule" id="MF_01274"/>
    </source>
</evidence>
<evidence type="ECO:0000313" key="17">
    <source>
        <dbReference type="EMBL" id="TCO70428.1"/>
    </source>
</evidence>
<evidence type="ECO:0000256" key="8">
    <source>
        <dbReference type="ARBA" id="ARBA00022679"/>
    </source>
</evidence>
<proteinExistence type="inferred from homology"/>
<evidence type="ECO:0000313" key="18">
    <source>
        <dbReference type="Proteomes" id="UP000294980"/>
    </source>
</evidence>
<keyword evidence="10 16" id="KW-0418">Kinase</keyword>
<keyword evidence="16" id="KW-0479">Metal-binding</keyword>
<evidence type="ECO:0000256" key="2">
    <source>
        <dbReference type="ARBA" id="ARBA00001958"/>
    </source>
</evidence>
<name>A0A4R2KK78_9GAMM</name>
<gene>
    <name evidence="16" type="primary">coaX</name>
    <name evidence="17" type="ORF">EV688_1262</name>
</gene>
<evidence type="ECO:0000256" key="11">
    <source>
        <dbReference type="ARBA" id="ARBA00022840"/>
    </source>
</evidence>
<evidence type="ECO:0000256" key="7">
    <source>
        <dbReference type="ARBA" id="ARBA00022490"/>
    </source>
</evidence>
<evidence type="ECO:0000256" key="4">
    <source>
        <dbReference type="ARBA" id="ARBA00005225"/>
    </source>
</evidence>
<keyword evidence="11 16" id="KW-0067">ATP-binding</keyword>
<dbReference type="EC" id="2.7.1.33" evidence="6 16"/>
<evidence type="ECO:0000256" key="12">
    <source>
        <dbReference type="ARBA" id="ARBA00022958"/>
    </source>
</evidence>
<keyword evidence="13 16" id="KW-0173">Coenzyme A biosynthesis</keyword>
<feature type="binding site" evidence="16">
    <location>
        <position position="97"/>
    </location>
    <ligand>
        <name>substrate</name>
    </ligand>
</feature>
<feature type="active site" description="Proton acceptor" evidence="16">
    <location>
        <position position="106"/>
    </location>
</feature>
<keyword evidence="7 16" id="KW-0963">Cytoplasm</keyword>
<keyword evidence="9 16" id="KW-0547">Nucleotide-binding</keyword>
<comment type="catalytic activity">
    <reaction evidence="1 16">
        <text>(R)-pantothenate + ATP = (R)-4'-phosphopantothenate + ADP + H(+)</text>
        <dbReference type="Rhea" id="RHEA:16373"/>
        <dbReference type="ChEBI" id="CHEBI:10986"/>
        <dbReference type="ChEBI" id="CHEBI:15378"/>
        <dbReference type="ChEBI" id="CHEBI:29032"/>
        <dbReference type="ChEBI" id="CHEBI:30616"/>
        <dbReference type="ChEBI" id="CHEBI:456216"/>
        <dbReference type="EC" id="2.7.1.33"/>
    </reaction>
</comment>
<evidence type="ECO:0000256" key="3">
    <source>
        <dbReference type="ARBA" id="ARBA00004496"/>
    </source>
</evidence>
<dbReference type="Proteomes" id="UP000294980">
    <property type="component" value="Unassembled WGS sequence"/>
</dbReference>
<sequence>MIRREDRNVLQIDLGNSALKWRMVKDNVVLDRGIQPLAGDAAWHLSGSSLAPSEVLVASVASEENERQLTAEIRQRWSLEPWFARSEPETLGLRNSYADPGRMGTDRWLAMLAAWYPRRERVCVVDAGSALTIDLVAASGQHEGGYILPGADLMQHVLMQRTQRVRFDDVIVPTLAPGLSTAEAVSHGAALAHCGAIQLAVRMASADGACRPHLVVSGGGGSAIVALLEDVAEFRRDLVFEGLALAAIARADNIV</sequence>
<comment type="similarity">
    <text evidence="14 16">Belongs to the type III pantothenate kinase family.</text>
</comment>
<dbReference type="InterPro" id="IPR043129">
    <property type="entry name" value="ATPase_NBD"/>
</dbReference>
<dbReference type="SUPFAM" id="SSF53067">
    <property type="entry name" value="Actin-like ATPase domain"/>
    <property type="match status" value="2"/>
</dbReference>
<dbReference type="GO" id="GO:0005524">
    <property type="term" value="F:ATP binding"/>
    <property type="evidence" value="ECO:0007669"/>
    <property type="project" value="UniProtKB-UniRule"/>
</dbReference>
<dbReference type="GO" id="GO:0004594">
    <property type="term" value="F:pantothenate kinase activity"/>
    <property type="evidence" value="ECO:0007669"/>
    <property type="project" value="UniProtKB-UniRule"/>
</dbReference>
<keyword evidence="12 16" id="KW-0630">Potassium</keyword>
<dbReference type="OrthoDB" id="9781305at2"/>
<dbReference type="HAMAP" id="MF_01274">
    <property type="entry name" value="Pantothen_kinase_3"/>
    <property type="match status" value="1"/>
</dbReference>
<evidence type="ECO:0000256" key="14">
    <source>
        <dbReference type="ARBA" id="ARBA00038036"/>
    </source>
</evidence>
<evidence type="ECO:0000256" key="15">
    <source>
        <dbReference type="ARBA" id="ARBA00040883"/>
    </source>
</evidence>
<dbReference type="PANTHER" id="PTHR34265:SF1">
    <property type="entry name" value="TYPE III PANTOTHENATE KINASE"/>
    <property type="match status" value="1"/>
</dbReference>
<reference evidence="17 18" key="1">
    <citation type="submission" date="2019-03" db="EMBL/GenBank/DDBJ databases">
        <title>Genomic Encyclopedia of Type Strains, Phase IV (KMG-IV): sequencing the most valuable type-strain genomes for metagenomic binning, comparative biology and taxonomic classification.</title>
        <authorList>
            <person name="Goeker M."/>
        </authorList>
    </citation>
    <scope>NUCLEOTIDE SEQUENCE [LARGE SCALE GENOMIC DNA]</scope>
    <source>
        <strain evidence="17 18">DSM 23344</strain>
    </source>
</reference>
<feature type="binding site" evidence="16">
    <location>
        <position position="181"/>
    </location>
    <ligand>
        <name>substrate</name>
    </ligand>
</feature>
<organism evidence="17 18">
    <name type="scientific">Chromatocurvus halotolerans</name>
    <dbReference type="NCBI Taxonomy" id="1132028"/>
    <lineage>
        <taxon>Bacteria</taxon>
        <taxon>Pseudomonadati</taxon>
        <taxon>Pseudomonadota</taxon>
        <taxon>Gammaproteobacteria</taxon>
        <taxon>Cellvibrionales</taxon>
        <taxon>Halieaceae</taxon>
        <taxon>Chromatocurvus</taxon>
    </lineage>
</organism>
<evidence type="ECO:0000256" key="9">
    <source>
        <dbReference type="ARBA" id="ARBA00022741"/>
    </source>
</evidence>
<protein>
    <recommendedName>
        <fullName evidence="15 16">Type III pantothenate kinase</fullName>
        <ecNumber evidence="6 16">2.7.1.33</ecNumber>
    </recommendedName>
    <alternativeName>
        <fullName evidence="16">PanK-III</fullName>
    </alternativeName>
    <alternativeName>
        <fullName evidence="16">Pantothenic acid kinase</fullName>
    </alternativeName>
</protein>
<dbReference type="GO" id="GO:0005737">
    <property type="term" value="C:cytoplasm"/>
    <property type="evidence" value="ECO:0007669"/>
    <property type="project" value="UniProtKB-SubCell"/>
</dbReference>
<comment type="cofactor">
    <cofactor evidence="2">
        <name>K(+)</name>
        <dbReference type="ChEBI" id="CHEBI:29103"/>
    </cofactor>
</comment>
<feature type="binding site" evidence="16">
    <location>
        <position position="129"/>
    </location>
    <ligand>
        <name>ATP</name>
        <dbReference type="ChEBI" id="CHEBI:30616"/>
    </ligand>
</feature>
<dbReference type="GO" id="GO:0046872">
    <property type="term" value="F:metal ion binding"/>
    <property type="evidence" value="ECO:0007669"/>
    <property type="project" value="UniProtKB-KW"/>
</dbReference>
<comment type="cofactor">
    <cofactor evidence="16">
        <name>NH4(+)</name>
        <dbReference type="ChEBI" id="CHEBI:28938"/>
    </cofactor>
    <cofactor evidence="16">
        <name>K(+)</name>
        <dbReference type="ChEBI" id="CHEBI:29103"/>
    </cofactor>
    <text evidence="16">A monovalent cation. Ammonium or potassium.</text>
</comment>
<dbReference type="Pfam" id="PF03309">
    <property type="entry name" value="Pan_kinase"/>
    <property type="match status" value="1"/>
</dbReference>
<dbReference type="RefSeq" id="WP_117318855.1">
    <property type="nucleotide sequence ID" value="NZ_QQSW01000015.1"/>
</dbReference>
<keyword evidence="18" id="KW-1185">Reference proteome</keyword>
<dbReference type="Gene3D" id="3.30.420.40">
    <property type="match status" value="2"/>
</dbReference>
<accession>A0A4R2KK78</accession>
<dbReference type="UniPathway" id="UPA00241">
    <property type="reaction ID" value="UER00352"/>
</dbReference>
<evidence type="ECO:0000256" key="13">
    <source>
        <dbReference type="ARBA" id="ARBA00022993"/>
    </source>
</evidence>
<feature type="binding site" evidence="16">
    <location>
        <begin position="104"/>
        <end position="107"/>
    </location>
    <ligand>
        <name>substrate</name>
    </ligand>
</feature>
<dbReference type="GO" id="GO:0015937">
    <property type="term" value="P:coenzyme A biosynthetic process"/>
    <property type="evidence" value="ECO:0007669"/>
    <property type="project" value="UniProtKB-UniRule"/>
</dbReference>
<dbReference type="CDD" id="cd24015">
    <property type="entry name" value="ASKHA_NBD_PanK-III"/>
    <property type="match status" value="1"/>
</dbReference>
<dbReference type="NCBIfam" id="TIGR00671">
    <property type="entry name" value="baf"/>
    <property type="match status" value="1"/>
</dbReference>
<comment type="subcellular location">
    <subcellularLocation>
        <location evidence="3 16">Cytoplasm</location>
    </subcellularLocation>
</comment>
<evidence type="ECO:0000256" key="1">
    <source>
        <dbReference type="ARBA" id="ARBA00001206"/>
    </source>
</evidence>
<comment type="subunit">
    <text evidence="5 16">Homodimer.</text>
</comment>
<dbReference type="PANTHER" id="PTHR34265">
    <property type="entry name" value="TYPE III PANTOTHENATE KINASE"/>
    <property type="match status" value="1"/>
</dbReference>
<dbReference type="EMBL" id="SLWX01000026">
    <property type="protein sequence ID" value="TCO70428.1"/>
    <property type="molecule type" value="Genomic_DNA"/>
</dbReference>
<feature type="binding site" evidence="16">
    <location>
        <begin position="13"/>
        <end position="20"/>
    </location>
    <ligand>
        <name>ATP</name>
        <dbReference type="ChEBI" id="CHEBI:30616"/>
    </ligand>
</feature>
<keyword evidence="8 16" id="KW-0808">Transferase</keyword>
<evidence type="ECO:0000256" key="10">
    <source>
        <dbReference type="ARBA" id="ARBA00022777"/>
    </source>
</evidence>
<evidence type="ECO:0000256" key="6">
    <source>
        <dbReference type="ARBA" id="ARBA00012102"/>
    </source>
</evidence>
<comment type="pathway">
    <text evidence="4 16">Cofactor biosynthesis; coenzyme A biosynthesis; CoA from (R)-pantothenate: step 1/5.</text>
</comment>
<evidence type="ECO:0000256" key="5">
    <source>
        <dbReference type="ARBA" id="ARBA00011738"/>
    </source>
</evidence>
<comment type="caution">
    <text evidence="17">The sequence shown here is derived from an EMBL/GenBank/DDBJ whole genome shotgun (WGS) entry which is preliminary data.</text>
</comment>
<dbReference type="InterPro" id="IPR004619">
    <property type="entry name" value="Type_III_PanK"/>
</dbReference>
<feature type="binding site" evidence="16">
    <location>
        <position position="126"/>
    </location>
    <ligand>
        <name>K(+)</name>
        <dbReference type="ChEBI" id="CHEBI:29103"/>
    </ligand>
</feature>
<comment type="function">
    <text evidence="16">Catalyzes the phosphorylation of pantothenate (Pan), the first step in CoA biosynthesis.</text>
</comment>